<evidence type="ECO:0000259" key="6">
    <source>
        <dbReference type="Pfam" id="PF02837"/>
    </source>
</evidence>
<dbReference type="Pfam" id="PF00703">
    <property type="entry name" value="Glyco_hydro_2"/>
    <property type="match status" value="1"/>
</dbReference>
<comment type="similarity">
    <text evidence="1">Belongs to the glycosyl hydrolase 2 family.</text>
</comment>
<gene>
    <name evidence="7" type="ORF">FCI23_41410</name>
</gene>
<evidence type="ECO:0000313" key="7">
    <source>
        <dbReference type="EMBL" id="TKA00984.1"/>
    </source>
</evidence>
<dbReference type="SUPFAM" id="SSF49303">
    <property type="entry name" value="beta-Galactosidase/glucuronidase domain"/>
    <property type="match status" value="1"/>
</dbReference>
<organism evidence="7 8">
    <name type="scientific">Actinacidiphila oryziradicis</name>
    <dbReference type="NCBI Taxonomy" id="2571141"/>
    <lineage>
        <taxon>Bacteria</taxon>
        <taxon>Bacillati</taxon>
        <taxon>Actinomycetota</taxon>
        <taxon>Actinomycetes</taxon>
        <taxon>Kitasatosporales</taxon>
        <taxon>Streptomycetaceae</taxon>
        <taxon>Actinacidiphila</taxon>
    </lineage>
</organism>
<dbReference type="InterPro" id="IPR006101">
    <property type="entry name" value="Glyco_hydro_2"/>
</dbReference>
<dbReference type="AlphaFoldDB" id="A0A4U0RXB5"/>
<name>A0A4U0RXB5_9ACTN</name>
<dbReference type="PANTHER" id="PTHR42732">
    <property type="entry name" value="BETA-GALACTOSIDASE"/>
    <property type="match status" value="1"/>
</dbReference>
<dbReference type="PRINTS" id="PR00132">
    <property type="entry name" value="GLHYDRLASE2"/>
</dbReference>
<dbReference type="Gene3D" id="2.60.40.10">
    <property type="entry name" value="Immunoglobulins"/>
    <property type="match status" value="1"/>
</dbReference>
<dbReference type="InterPro" id="IPR006103">
    <property type="entry name" value="Glyco_hydro_2_cat"/>
</dbReference>
<feature type="domain" description="Glycoside hydrolase family 2 immunoglobulin-like beta-sandwich" evidence="4">
    <location>
        <begin position="201"/>
        <end position="280"/>
    </location>
</feature>
<dbReference type="Pfam" id="PF02836">
    <property type="entry name" value="Glyco_hydro_2_C"/>
    <property type="match status" value="1"/>
</dbReference>
<dbReference type="InterPro" id="IPR006102">
    <property type="entry name" value="Ig-like_GH2"/>
</dbReference>
<dbReference type="OrthoDB" id="9762066at2"/>
<dbReference type="Gene3D" id="2.60.120.260">
    <property type="entry name" value="Galactose-binding domain-like"/>
    <property type="match status" value="1"/>
</dbReference>
<dbReference type="InterPro" id="IPR008979">
    <property type="entry name" value="Galactose-bd-like_sf"/>
</dbReference>
<dbReference type="RefSeq" id="WP_136729249.1">
    <property type="nucleotide sequence ID" value="NZ_SUMC01000077.1"/>
</dbReference>
<dbReference type="GO" id="GO:0004553">
    <property type="term" value="F:hydrolase activity, hydrolyzing O-glycosyl compounds"/>
    <property type="evidence" value="ECO:0007669"/>
    <property type="project" value="InterPro"/>
</dbReference>
<sequence length="689" mass="75045">MSTVRPEYPRPHFDRSHAWLSLNGAWDFAGDPAGSAAYQQVSRDDHDWPHAITVPFAWETEASGVGAHWLEYGWYRRTVTVPDGWRGQRVVLHFGAVHHLASVWIDGAPVGEHEGGYTPFEFDITEALAGRTTATVLVRVWAPADKREIVHGKQRSIPRDDYDDCAFTPTSGIWQPVWLEARPATYVSAVALAPADALDAITADVSVAGPSARGARLTVQVAGGTPATVEIGDPAQPVRVNLPIREPRLWSPDDPYLYGVSVTLDSADGTDRVGSATGLRRIEVSGEHLLLNGERLYVRGVLDQGYWPRTGLTAPDDQAFATDLALARKAGFNLVRKHLKLEDPRFLHHADRLGILVWAEPASTGVYTPEAAARFDAQIEPMVRRDGNHPSIVIWGLYNEEWGLDWNVPGDPAKQAAVRRAYDLLKNLDPARPVVDNSGWAHVVTDIVDWHIYDETPAGWAAKVRALLTDRSHSFPVGLGAVGTVDKLVMADGGPAPEVPNLNSEFGGGKTSVERGWNQRWQTLELRRHDVLSGYVWTELYDVEHEMAGIYAFERSRKDSGANDPAGVNADTVLVVDIEPLAPGRDLVVTGDRKVSLEARISHHGRSSVEAAVVPLWGPALGECDDLAAGRAAGAAAAKDTINVQPFRLSEPIRITEHFPDGAAAARLHLLVVSDGEVIGQTCVDVSLV</sequence>
<keyword evidence="3" id="KW-0326">Glycosidase</keyword>
<dbReference type="SUPFAM" id="SSF49785">
    <property type="entry name" value="Galactose-binding domain-like"/>
    <property type="match status" value="1"/>
</dbReference>
<feature type="domain" description="Glycosyl hydrolases family 2 sugar binding" evidence="6">
    <location>
        <begin position="21"/>
        <end position="144"/>
    </location>
</feature>
<comment type="caution">
    <text evidence="7">The sequence shown here is derived from an EMBL/GenBank/DDBJ whole genome shotgun (WGS) entry which is preliminary data.</text>
</comment>
<dbReference type="InterPro" id="IPR006104">
    <property type="entry name" value="Glyco_hydro_2_N"/>
</dbReference>
<accession>A0A4U0RXB5</accession>
<reference evidence="7 8" key="1">
    <citation type="submission" date="2019-04" db="EMBL/GenBank/DDBJ databases">
        <title>Streptomyces oryziradicis sp. nov., a novel actinomycete isolated from rhizosphere soil of rice (Oryza sativa L.).</title>
        <authorList>
            <person name="Li C."/>
        </authorList>
    </citation>
    <scope>NUCLEOTIDE SEQUENCE [LARGE SCALE GENOMIC DNA]</scope>
    <source>
        <strain evidence="7 8">NEAU-C40</strain>
    </source>
</reference>
<dbReference type="Pfam" id="PF02837">
    <property type="entry name" value="Glyco_hydro_2_N"/>
    <property type="match status" value="1"/>
</dbReference>
<protein>
    <submittedName>
        <fullName evidence="7">Glycoside hydrolase family 2</fullName>
    </submittedName>
</protein>
<dbReference type="GO" id="GO:0005975">
    <property type="term" value="P:carbohydrate metabolic process"/>
    <property type="evidence" value="ECO:0007669"/>
    <property type="project" value="InterPro"/>
</dbReference>
<dbReference type="InterPro" id="IPR017853">
    <property type="entry name" value="GH"/>
</dbReference>
<dbReference type="PANTHER" id="PTHR42732:SF3">
    <property type="entry name" value="HYDROLASE"/>
    <property type="match status" value="1"/>
</dbReference>
<keyword evidence="8" id="KW-1185">Reference proteome</keyword>
<feature type="domain" description="Glycoside hydrolase family 2 catalytic" evidence="5">
    <location>
        <begin position="282"/>
        <end position="453"/>
    </location>
</feature>
<proteinExistence type="inferred from homology"/>
<dbReference type="InterPro" id="IPR036156">
    <property type="entry name" value="Beta-gal/glucu_dom_sf"/>
</dbReference>
<evidence type="ECO:0000259" key="4">
    <source>
        <dbReference type="Pfam" id="PF00703"/>
    </source>
</evidence>
<dbReference type="InterPro" id="IPR051913">
    <property type="entry name" value="GH2_Domain-Containing"/>
</dbReference>
<keyword evidence="2 7" id="KW-0378">Hydrolase</keyword>
<evidence type="ECO:0000313" key="8">
    <source>
        <dbReference type="Proteomes" id="UP000305778"/>
    </source>
</evidence>
<dbReference type="EMBL" id="SUMC01000077">
    <property type="protein sequence ID" value="TKA00984.1"/>
    <property type="molecule type" value="Genomic_DNA"/>
</dbReference>
<dbReference type="Gene3D" id="3.20.20.80">
    <property type="entry name" value="Glycosidases"/>
    <property type="match status" value="1"/>
</dbReference>
<evidence type="ECO:0000256" key="3">
    <source>
        <dbReference type="ARBA" id="ARBA00023295"/>
    </source>
</evidence>
<dbReference type="InterPro" id="IPR013783">
    <property type="entry name" value="Ig-like_fold"/>
</dbReference>
<dbReference type="Proteomes" id="UP000305778">
    <property type="component" value="Unassembled WGS sequence"/>
</dbReference>
<dbReference type="SUPFAM" id="SSF51445">
    <property type="entry name" value="(Trans)glycosidases"/>
    <property type="match status" value="1"/>
</dbReference>
<evidence type="ECO:0000259" key="5">
    <source>
        <dbReference type="Pfam" id="PF02836"/>
    </source>
</evidence>
<evidence type="ECO:0000256" key="2">
    <source>
        <dbReference type="ARBA" id="ARBA00022801"/>
    </source>
</evidence>
<evidence type="ECO:0000256" key="1">
    <source>
        <dbReference type="ARBA" id="ARBA00007401"/>
    </source>
</evidence>